<protein>
    <submittedName>
        <fullName evidence="1">Uncharacterized protein</fullName>
    </submittedName>
</protein>
<reference evidence="1 2" key="1">
    <citation type="submission" date="2019-02" db="EMBL/GenBank/DDBJ databases">
        <title>Deep-cultivation of Planctomycetes and their phenomic and genomic characterization uncovers novel biology.</title>
        <authorList>
            <person name="Wiegand S."/>
            <person name="Jogler M."/>
            <person name="Boedeker C."/>
            <person name="Pinto D."/>
            <person name="Vollmers J."/>
            <person name="Rivas-Marin E."/>
            <person name="Kohn T."/>
            <person name="Peeters S.H."/>
            <person name="Heuer A."/>
            <person name="Rast P."/>
            <person name="Oberbeckmann S."/>
            <person name="Bunk B."/>
            <person name="Jeske O."/>
            <person name="Meyerdierks A."/>
            <person name="Storesund J.E."/>
            <person name="Kallscheuer N."/>
            <person name="Luecker S."/>
            <person name="Lage O.M."/>
            <person name="Pohl T."/>
            <person name="Merkel B.J."/>
            <person name="Hornburger P."/>
            <person name="Mueller R.-W."/>
            <person name="Bruemmer F."/>
            <person name="Labrenz M."/>
            <person name="Spormann A.M."/>
            <person name="Op den Camp H."/>
            <person name="Overmann J."/>
            <person name="Amann R."/>
            <person name="Jetten M.S.M."/>
            <person name="Mascher T."/>
            <person name="Medema M.H."/>
            <person name="Devos D.P."/>
            <person name="Kaster A.-K."/>
            <person name="Ovreas L."/>
            <person name="Rohde M."/>
            <person name="Galperin M.Y."/>
            <person name="Jogler C."/>
        </authorList>
    </citation>
    <scope>NUCLEOTIDE SEQUENCE [LARGE SCALE GENOMIC DNA]</scope>
    <source>
        <strain evidence="1 2">Pan181</strain>
    </source>
</reference>
<dbReference type="RefSeq" id="WP_145249663.1">
    <property type="nucleotide sequence ID" value="NZ_CP036278.1"/>
</dbReference>
<accession>A0A518ATP6</accession>
<dbReference type="Proteomes" id="UP000315750">
    <property type="component" value="Chromosome"/>
</dbReference>
<dbReference type="OrthoDB" id="3829914at2"/>
<evidence type="ECO:0000313" key="1">
    <source>
        <dbReference type="EMBL" id="QDU58103.1"/>
    </source>
</evidence>
<evidence type="ECO:0000313" key="2">
    <source>
        <dbReference type="Proteomes" id="UP000315750"/>
    </source>
</evidence>
<keyword evidence="2" id="KW-1185">Reference proteome</keyword>
<organism evidence="1 2">
    <name type="scientific">Aeoliella mucimassa</name>
    <dbReference type="NCBI Taxonomy" id="2527972"/>
    <lineage>
        <taxon>Bacteria</taxon>
        <taxon>Pseudomonadati</taxon>
        <taxon>Planctomycetota</taxon>
        <taxon>Planctomycetia</taxon>
        <taxon>Pirellulales</taxon>
        <taxon>Lacipirellulaceae</taxon>
        <taxon>Aeoliella</taxon>
    </lineage>
</organism>
<dbReference type="KEGG" id="amuc:Pan181_43290"/>
<proteinExistence type="predicted"/>
<sequence>MRLFDEAGRSVSSPSAADVRSVIEGIDSEINTYAILEKQPNHYMQTMQFEDGFELEYQVDDTDHHFRAPQRMARDEVMRAMTQYAEQDDRWLKEIEWEPLNLEVAESKSGCLGLLLVGASLGASAFGAFCL</sequence>
<gene>
    <name evidence="1" type="ORF">Pan181_43290</name>
</gene>
<dbReference type="AlphaFoldDB" id="A0A518ATP6"/>
<name>A0A518ATP6_9BACT</name>
<dbReference type="EMBL" id="CP036278">
    <property type="protein sequence ID" value="QDU58103.1"/>
    <property type="molecule type" value="Genomic_DNA"/>
</dbReference>